<proteinExistence type="predicted"/>
<keyword evidence="2" id="KW-1185">Reference proteome</keyword>
<accession>A0ABS8WM69</accession>
<name>A0ABS8WM69_DATST</name>
<gene>
    <name evidence="1" type="ORF">HAX54_047495</name>
</gene>
<comment type="caution">
    <text evidence="1">The sequence shown here is derived from an EMBL/GenBank/DDBJ whole genome shotgun (WGS) entry which is preliminary data.</text>
</comment>
<dbReference type="Proteomes" id="UP000823775">
    <property type="component" value="Unassembled WGS sequence"/>
</dbReference>
<organism evidence="1 2">
    <name type="scientific">Datura stramonium</name>
    <name type="common">Jimsonweed</name>
    <name type="synonym">Common thornapple</name>
    <dbReference type="NCBI Taxonomy" id="4076"/>
    <lineage>
        <taxon>Eukaryota</taxon>
        <taxon>Viridiplantae</taxon>
        <taxon>Streptophyta</taxon>
        <taxon>Embryophyta</taxon>
        <taxon>Tracheophyta</taxon>
        <taxon>Spermatophyta</taxon>
        <taxon>Magnoliopsida</taxon>
        <taxon>eudicotyledons</taxon>
        <taxon>Gunneridae</taxon>
        <taxon>Pentapetalae</taxon>
        <taxon>asterids</taxon>
        <taxon>lamiids</taxon>
        <taxon>Solanales</taxon>
        <taxon>Solanaceae</taxon>
        <taxon>Solanoideae</taxon>
        <taxon>Datureae</taxon>
        <taxon>Datura</taxon>
    </lineage>
</organism>
<reference evidence="1 2" key="1">
    <citation type="journal article" date="2021" name="BMC Genomics">
        <title>Datura genome reveals duplications of psychoactive alkaloid biosynthetic genes and high mutation rate following tissue culture.</title>
        <authorList>
            <person name="Rajewski A."/>
            <person name="Carter-House D."/>
            <person name="Stajich J."/>
            <person name="Litt A."/>
        </authorList>
    </citation>
    <scope>NUCLEOTIDE SEQUENCE [LARGE SCALE GENOMIC DNA]</scope>
    <source>
        <strain evidence="1">AR-01</strain>
    </source>
</reference>
<evidence type="ECO:0000313" key="1">
    <source>
        <dbReference type="EMBL" id="MCE3050553.1"/>
    </source>
</evidence>
<dbReference type="EMBL" id="JACEIK010007677">
    <property type="protein sequence ID" value="MCE3050553.1"/>
    <property type="molecule type" value="Genomic_DNA"/>
</dbReference>
<sequence length="132" mass="14638">MQLEISSGRTEAHFNEVAIRALLVQLQYCILSESLSYCRESKLMGRGFKQYALGPILMLYAQKSSEVSVQTVVQVIYYEQQRLRDVMDGSQLVATGTSPALVPSNGNHQFLQISASCFRLGLESKTKSGAEI</sequence>
<evidence type="ECO:0000313" key="2">
    <source>
        <dbReference type="Proteomes" id="UP000823775"/>
    </source>
</evidence>
<protein>
    <submittedName>
        <fullName evidence="1">Uncharacterized protein</fullName>
    </submittedName>
</protein>